<dbReference type="Gene3D" id="1.20.1250.20">
    <property type="entry name" value="MFS general substrate transporter like domains"/>
    <property type="match status" value="2"/>
</dbReference>
<keyword evidence="5" id="KW-0762">Sugar transport</keyword>
<feature type="transmembrane region" description="Helical" evidence="9">
    <location>
        <begin position="250"/>
        <end position="271"/>
    </location>
</feature>
<dbReference type="GO" id="GO:0005886">
    <property type="term" value="C:plasma membrane"/>
    <property type="evidence" value="ECO:0007669"/>
    <property type="project" value="UniProtKB-SubCell"/>
</dbReference>
<dbReference type="InterPro" id="IPR020846">
    <property type="entry name" value="MFS_dom"/>
</dbReference>
<evidence type="ECO:0000256" key="8">
    <source>
        <dbReference type="ARBA" id="ARBA00023136"/>
    </source>
</evidence>
<feature type="transmembrane region" description="Helical" evidence="9">
    <location>
        <begin position="46"/>
        <end position="69"/>
    </location>
</feature>
<dbReference type="Proteomes" id="UP000187148">
    <property type="component" value="Chromosome"/>
</dbReference>
<feature type="transmembrane region" description="Helical" evidence="9">
    <location>
        <begin position="211"/>
        <end position="230"/>
    </location>
</feature>
<dbReference type="PANTHER" id="PTHR23535">
    <property type="entry name" value="SUGAR EFFLUX TRANSPORTER A-RELATED"/>
    <property type="match status" value="1"/>
</dbReference>
<dbReference type="CDD" id="cd17471">
    <property type="entry name" value="MFS_Set"/>
    <property type="match status" value="1"/>
</dbReference>
<keyword evidence="7 9" id="KW-1133">Transmembrane helix</keyword>
<evidence type="ECO:0000313" key="12">
    <source>
        <dbReference type="Proteomes" id="UP000187148"/>
    </source>
</evidence>
<feature type="transmembrane region" description="Helical" evidence="9">
    <location>
        <begin position="372"/>
        <end position="389"/>
    </location>
</feature>
<evidence type="ECO:0000259" key="10">
    <source>
        <dbReference type="PROSITE" id="PS50850"/>
    </source>
</evidence>
<name>A0A830Z5I3_9ENTR</name>
<dbReference type="InterPro" id="IPR011701">
    <property type="entry name" value="MFS"/>
</dbReference>
<keyword evidence="8 9" id="KW-0472">Membrane</keyword>
<dbReference type="AlphaFoldDB" id="A0A830Z5I3"/>
<reference evidence="11 12" key="1">
    <citation type="submission" date="2017-01" db="EMBL/GenBank/DDBJ databases">
        <authorList>
            <person name="Cao J.-M."/>
        </authorList>
    </citation>
    <scope>NUCLEOTIDE SEQUENCE [LARGE SCALE GENOMIC DNA]</scope>
    <source>
        <strain evidence="11 12">888-76</strain>
    </source>
</reference>
<evidence type="ECO:0000313" key="11">
    <source>
        <dbReference type="EMBL" id="APZ07435.1"/>
    </source>
</evidence>
<evidence type="ECO:0000256" key="5">
    <source>
        <dbReference type="ARBA" id="ARBA00022597"/>
    </source>
</evidence>
<feature type="transmembrane region" description="Helical" evidence="9">
    <location>
        <begin position="17"/>
        <end position="40"/>
    </location>
</feature>
<evidence type="ECO:0000256" key="9">
    <source>
        <dbReference type="SAM" id="Phobius"/>
    </source>
</evidence>
<proteinExistence type="inferred from homology"/>
<evidence type="ECO:0000256" key="2">
    <source>
        <dbReference type="ARBA" id="ARBA00006523"/>
    </source>
</evidence>
<organism evidence="11 12">
    <name type="scientific">Kosakonia cowanii JCM 10956 = DSM 18146</name>
    <dbReference type="NCBI Taxonomy" id="1300165"/>
    <lineage>
        <taxon>Bacteria</taxon>
        <taxon>Pseudomonadati</taxon>
        <taxon>Pseudomonadota</taxon>
        <taxon>Gammaproteobacteria</taxon>
        <taxon>Enterobacterales</taxon>
        <taxon>Enterobacteriaceae</taxon>
        <taxon>Kosakonia</taxon>
    </lineage>
</organism>
<feature type="transmembrane region" description="Helical" evidence="9">
    <location>
        <begin position="145"/>
        <end position="164"/>
    </location>
</feature>
<dbReference type="EMBL" id="CP019445">
    <property type="protein sequence ID" value="APZ07435.1"/>
    <property type="molecule type" value="Genomic_DNA"/>
</dbReference>
<keyword evidence="3" id="KW-0813">Transport</keyword>
<dbReference type="PROSITE" id="PS50850">
    <property type="entry name" value="MFS"/>
    <property type="match status" value="1"/>
</dbReference>
<feature type="transmembrane region" description="Helical" evidence="9">
    <location>
        <begin position="170"/>
        <end position="191"/>
    </location>
</feature>
<dbReference type="Pfam" id="PF07690">
    <property type="entry name" value="MFS_1"/>
    <property type="match status" value="2"/>
</dbReference>
<dbReference type="GO" id="GO:0022857">
    <property type="term" value="F:transmembrane transporter activity"/>
    <property type="evidence" value="ECO:0007669"/>
    <property type="project" value="InterPro"/>
</dbReference>
<dbReference type="SUPFAM" id="SSF103473">
    <property type="entry name" value="MFS general substrate transporter"/>
    <property type="match status" value="1"/>
</dbReference>
<dbReference type="RefSeq" id="WP_076770224.1">
    <property type="nucleotide sequence ID" value="NZ_CP019445.1"/>
</dbReference>
<accession>A0A830Z5I3</accession>
<sequence>MEMLFFMAFFSGITGRLFLINVMTAISYAFILPVMSLFLINGLHASPIFITFYSLGFALSGLFFSQLMGSLADKGHPVRQLFMISVASLFLAGLAFSFCRQPIEALVIGIFLMGPGNASIPLLLSMIRKHSLTAGLNATRLNTQMRSGVSIVWIAGPALAFIFADRFGFTFNFLASALLAASTLLASQVLLSKDKNSVATGRAEKTQASKAPVTGMIWALGAVMMLANLSNNMYLTIMPLYLVHELNLPASFPGFLLGATAIMEIPVMLAAAHLAEKTGKEPLIMVGFLFAAVYYSLLQLATNMTELVVLQLFNGLFFGIFVGLGISVIQEALPERSGFASAFHSNAMRTGMMAGNGIAGLMAELAGFKMTLLVPLLSVCCAALLMLCINRNHSTKKSSPIG</sequence>
<evidence type="ECO:0000256" key="6">
    <source>
        <dbReference type="ARBA" id="ARBA00022692"/>
    </source>
</evidence>
<gene>
    <name evidence="11" type="ORF">BWI95_21510</name>
</gene>
<comment type="subcellular location">
    <subcellularLocation>
        <location evidence="1">Cell membrane</location>
        <topology evidence="1">Multi-pass membrane protein</topology>
    </subcellularLocation>
</comment>
<feature type="transmembrane region" description="Helical" evidence="9">
    <location>
        <begin position="81"/>
        <end position="99"/>
    </location>
</feature>
<feature type="transmembrane region" description="Helical" evidence="9">
    <location>
        <begin position="105"/>
        <end position="124"/>
    </location>
</feature>
<keyword evidence="6 9" id="KW-0812">Transmembrane</keyword>
<dbReference type="PANTHER" id="PTHR23535:SF2">
    <property type="entry name" value="SUGAR EFFLUX TRANSPORTER A-RELATED"/>
    <property type="match status" value="1"/>
</dbReference>
<comment type="similarity">
    <text evidence="2">Belongs to the major facilitator superfamily. Set transporter family.</text>
</comment>
<keyword evidence="12" id="KW-1185">Reference proteome</keyword>
<feature type="transmembrane region" description="Helical" evidence="9">
    <location>
        <begin position="283"/>
        <end position="302"/>
    </location>
</feature>
<evidence type="ECO:0000256" key="3">
    <source>
        <dbReference type="ARBA" id="ARBA00022448"/>
    </source>
</evidence>
<feature type="transmembrane region" description="Helical" evidence="9">
    <location>
        <begin position="308"/>
        <end position="329"/>
    </location>
</feature>
<evidence type="ECO:0000256" key="1">
    <source>
        <dbReference type="ARBA" id="ARBA00004651"/>
    </source>
</evidence>
<protein>
    <recommendedName>
        <fullName evidence="10">Major facilitator superfamily (MFS) profile domain-containing protein</fullName>
    </recommendedName>
</protein>
<dbReference type="KEGG" id="kco:BWI95_21510"/>
<dbReference type="InterPro" id="IPR036259">
    <property type="entry name" value="MFS_trans_sf"/>
</dbReference>
<feature type="domain" description="Major facilitator superfamily (MFS) profile" evidence="10">
    <location>
        <begin position="216"/>
        <end position="402"/>
    </location>
</feature>
<keyword evidence="4" id="KW-1003">Cell membrane</keyword>
<evidence type="ECO:0000256" key="4">
    <source>
        <dbReference type="ARBA" id="ARBA00022475"/>
    </source>
</evidence>
<evidence type="ECO:0000256" key="7">
    <source>
        <dbReference type="ARBA" id="ARBA00022989"/>
    </source>
</evidence>